<comment type="caution">
    <text evidence="1">The sequence shown here is derived from an EMBL/GenBank/DDBJ whole genome shotgun (WGS) entry which is preliminary data.</text>
</comment>
<gene>
    <name evidence="1" type="ORF">AAHA92_32974</name>
</gene>
<dbReference type="AlphaFoldDB" id="A0ABD1FNF2"/>
<accession>A0ABD1FNF2</accession>
<reference evidence="1 2" key="1">
    <citation type="submission" date="2024-06" db="EMBL/GenBank/DDBJ databases">
        <title>A chromosome level genome sequence of Diviner's sage (Salvia divinorum).</title>
        <authorList>
            <person name="Ford S.A."/>
            <person name="Ro D.-K."/>
            <person name="Ness R.W."/>
            <person name="Phillips M.A."/>
        </authorList>
    </citation>
    <scope>NUCLEOTIDE SEQUENCE [LARGE SCALE GENOMIC DNA]</scope>
    <source>
        <strain evidence="1">SAF-2024a</strain>
        <tissue evidence="1">Leaf</tissue>
    </source>
</reference>
<dbReference type="Proteomes" id="UP001567538">
    <property type="component" value="Unassembled WGS sequence"/>
</dbReference>
<proteinExistence type="predicted"/>
<evidence type="ECO:0000313" key="1">
    <source>
        <dbReference type="EMBL" id="KAL1533030.1"/>
    </source>
</evidence>
<sequence>MYPDSRFGYWNSPRFTRSTESKWRIKEFLAPVTTKSGHIFAGPVQPYFCRTSQNNNGAMNEEVPEIGSLNSHFNEEPSSAIVVTAGQPESRSRTMYWPLCLISTEDELIIRMNSFTNSASFVASRGDPLGQLKKIIDYVLSLSP</sequence>
<organism evidence="1 2">
    <name type="scientific">Salvia divinorum</name>
    <name type="common">Maria pastora</name>
    <name type="synonym">Diviner's sage</name>
    <dbReference type="NCBI Taxonomy" id="28513"/>
    <lineage>
        <taxon>Eukaryota</taxon>
        <taxon>Viridiplantae</taxon>
        <taxon>Streptophyta</taxon>
        <taxon>Embryophyta</taxon>
        <taxon>Tracheophyta</taxon>
        <taxon>Spermatophyta</taxon>
        <taxon>Magnoliopsida</taxon>
        <taxon>eudicotyledons</taxon>
        <taxon>Gunneridae</taxon>
        <taxon>Pentapetalae</taxon>
        <taxon>asterids</taxon>
        <taxon>lamiids</taxon>
        <taxon>Lamiales</taxon>
        <taxon>Lamiaceae</taxon>
        <taxon>Nepetoideae</taxon>
        <taxon>Mentheae</taxon>
        <taxon>Salviinae</taxon>
        <taxon>Salvia</taxon>
        <taxon>Salvia subgen. Calosphace</taxon>
    </lineage>
</organism>
<dbReference type="EMBL" id="JBEAFC010000014">
    <property type="protein sequence ID" value="KAL1533030.1"/>
    <property type="molecule type" value="Genomic_DNA"/>
</dbReference>
<keyword evidence="2" id="KW-1185">Reference proteome</keyword>
<name>A0ABD1FNF2_SALDI</name>
<protein>
    <submittedName>
        <fullName evidence="1">Uncharacterized protein</fullName>
    </submittedName>
</protein>
<evidence type="ECO:0000313" key="2">
    <source>
        <dbReference type="Proteomes" id="UP001567538"/>
    </source>
</evidence>